<dbReference type="Gramene" id="KCW51479">
    <property type="protein sequence ID" value="KCW51479"/>
    <property type="gene ID" value="EUGRSUZ_J00998"/>
</dbReference>
<gene>
    <name evidence="1" type="ORF">EUGRSUZ_J00998</name>
</gene>
<proteinExistence type="predicted"/>
<evidence type="ECO:0000313" key="1">
    <source>
        <dbReference type="EMBL" id="KCW51479.1"/>
    </source>
</evidence>
<organism evidence="1">
    <name type="scientific">Eucalyptus grandis</name>
    <name type="common">Flooded gum</name>
    <dbReference type="NCBI Taxonomy" id="71139"/>
    <lineage>
        <taxon>Eukaryota</taxon>
        <taxon>Viridiplantae</taxon>
        <taxon>Streptophyta</taxon>
        <taxon>Embryophyta</taxon>
        <taxon>Tracheophyta</taxon>
        <taxon>Spermatophyta</taxon>
        <taxon>Magnoliopsida</taxon>
        <taxon>eudicotyledons</taxon>
        <taxon>Gunneridae</taxon>
        <taxon>Pentapetalae</taxon>
        <taxon>rosids</taxon>
        <taxon>malvids</taxon>
        <taxon>Myrtales</taxon>
        <taxon>Myrtaceae</taxon>
        <taxon>Myrtoideae</taxon>
        <taxon>Eucalypteae</taxon>
        <taxon>Eucalyptus</taxon>
    </lineage>
</organism>
<sequence>MPEKIFQCQSWQTYASLPLTMPMVKTNSFTYGNTCRSKSSIYILRGIKISILGFSEFGSDYNFLMCI</sequence>
<reference evidence="1" key="1">
    <citation type="submission" date="2013-07" db="EMBL/GenBank/DDBJ databases">
        <title>The genome of Eucalyptus grandis.</title>
        <authorList>
            <person name="Schmutz J."/>
            <person name="Hayes R."/>
            <person name="Myburg A."/>
            <person name="Tuskan G."/>
            <person name="Grattapaglia D."/>
            <person name="Rokhsar D.S."/>
        </authorList>
    </citation>
    <scope>NUCLEOTIDE SEQUENCE</scope>
    <source>
        <tissue evidence="1">Leaf extractions</tissue>
    </source>
</reference>
<name>A0A059ACN5_EUCGR</name>
<dbReference type="AlphaFoldDB" id="A0A059ACN5"/>
<accession>A0A059ACN5</accession>
<dbReference type="EMBL" id="KK198762">
    <property type="protein sequence ID" value="KCW51479.1"/>
    <property type="molecule type" value="Genomic_DNA"/>
</dbReference>
<dbReference type="InParanoid" id="A0A059ACN5"/>
<protein>
    <submittedName>
        <fullName evidence="1">Uncharacterized protein</fullName>
    </submittedName>
</protein>